<name>A0A9D1FXB5_9BACT</name>
<evidence type="ECO:0000256" key="3">
    <source>
        <dbReference type="ARBA" id="ARBA00011881"/>
    </source>
</evidence>
<feature type="binding site" evidence="7">
    <location>
        <position position="17"/>
    </location>
    <ligand>
        <name>Mg(2+)</name>
        <dbReference type="ChEBI" id="CHEBI:18420"/>
    </ligand>
</feature>
<evidence type="ECO:0000256" key="7">
    <source>
        <dbReference type="PIRSR" id="PIRSR006118-2"/>
    </source>
</evidence>
<evidence type="ECO:0000256" key="5">
    <source>
        <dbReference type="ARBA" id="ARBA00022801"/>
    </source>
</evidence>
<dbReference type="SFLD" id="SFLDG01138">
    <property type="entry name" value="C1.6.2:_Deoxy-d-mannose-octulo"/>
    <property type="match status" value="1"/>
</dbReference>
<dbReference type="CDD" id="cd01630">
    <property type="entry name" value="HAD_KDO-like"/>
    <property type="match status" value="1"/>
</dbReference>
<evidence type="ECO:0000256" key="2">
    <source>
        <dbReference type="ARBA" id="ARBA00005893"/>
    </source>
</evidence>
<dbReference type="NCBIfam" id="TIGR01670">
    <property type="entry name" value="KdsC-phosphatas"/>
    <property type="match status" value="1"/>
</dbReference>
<comment type="subunit">
    <text evidence="3">Homotetramer.</text>
</comment>
<evidence type="ECO:0000256" key="6">
    <source>
        <dbReference type="ARBA" id="ARBA00022842"/>
    </source>
</evidence>
<dbReference type="Proteomes" id="UP000824139">
    <property type="component" value="Unassembled WGS sequence"/>
</dbReference>
<evidence type="ECO:0000313" key="9">
    <source>
        <dbReference type="Proteomes" id="UP000824139"/>
    </source>
</evidence>
<comment type="similarity">
    <text evidence="2">Belongs to the KdsC family.</text>
</comment>
<dbReference type="SFLD" id="SFLDS00003">
    <property type="entry name" value="Haloacid_Dehalogenase"/>
    <property type="match status" value="1"/>
</dbReference>
<dbReference type="Gene3D" id="3.40.50.1000">
    <property type="entry name" value="HAD superfamily/HAD-like"/>
    <property type="match status" value="1"/>
</dbReference>
<sequence length="166" mass="18275">MKDLELRASKIKLCAFDVDGVMTDGSITYDENGVEYKTFNAKDGQGITMLNNAGIITAIITARNNGTVQHRAENLKFKEIHQGSKNKLETLKEILEKYNLSMENAAYMGDDLPDICILEKAGLSGCPNDAVEEVKNIAKFISAKDGGRGAVREFCELIVKNQTQNL</sequence>
<dbReference type="GO" id="GO:0008781">
    <property type="term" value="F:N-acylneuraminate cytidylyltransferase activity"/>
    <property type="evidence" value="ECO:0007669"/>
    <property type="project" value="TreeGrafter"/>
</dbReference>
<dbReference type="PIRSF" id="PIRSF006118">
    <property type="entry name" value="KDO8-P_Ptase"/>
    <property type="match status" value="1"/>
</dbReference>
<reference evidence="8" key="2">
    <citation type="journal article" date="2021" name="PeerJ">
        <title>Extensive microbial diversity within the chicken gut microbiome revealed by metagenomics and culture.</title>
        <authorList>
            <person name="Gilroy R."/>
            <person name="Ravi A."/>
            <person name="Getino M."/>
            <person name="Pursley I."/>
            <person name="Horton D.L."/>
            <person name="Alikhan N.F."/>
            <person name="Baker D."/>
            <person name="Gharbi K."/>
            <person name="Hall N."/>
            <person name="Watson M."/>
            <person name="Adriaenssens E.M."/>
            <person name="Foster-Nyarko E."/>
            <person name="Jarju S."/>
            <person name="Secka A."/>
            <person name="Antonio M."/>
            <person name="Oren A."/>
            <person name="Chaudhuri R.R."/>
            <person name="La Ragione R."/>
            <person name="Hildebrand F."/>
            <person name="Pallen M.J."/>
        </authorList>
    </citation>
    <scope>NUCLEOTIDE SEQUENCE</scope>
    <source>
        <strain evidence="8">CHK152-2994</strain>
    </source>
</reference>
<accession>A0A9D1FXB5</accession>
<keyword evidence="4 7" id="KW-0479">Metal-binding</keyword>
<dbReference type="InterPro" id="IPR023214">
    <property type="entry name" value="HAD_sf"/>
</dbReference>
<dbReference type="InterPro" id="IPR050793">
    <property type="entry name" value="CMP-NeuNAc_synthase"/>
</dbReference>
<dbReference type="PANTHER" id="PTHR21485">
    <property type="entry name" value="HAD SUPERFAMILY MEMBERS CMAS AND KDSC"/>
    <property type="match status" value="1"/>
</dbReference>
<protein>
    <submittedName>
        <fullName evidence="8">HAD-IIIA family hydrolase</fullName>
    </submittedName>
</protein>
<dbReference type="EMBL" id="DVJO01000165">
    <property type="protein sequence ID" value="HIS83434.1"/>
    <property type="molecule type" value="Genomic_DNA"/>
</dbReference>
<dbReference type="InterPro" id="IPR006549">
    <property type="entry name" value="HAD-SF_hydro_IIIA"/>
</dbReference>
<gene>
    <name evidence="8" type="ORF">IAD41_07510</name>
</gene>
<dbReference type="GO" id="GO:0046872">
    <property type="term" value="F:metal ion binding"/>
    <property type="evidence" value="ECO:0007669"/>
    <property type="project" value="UniProtKB-KW"/>
</dbReference>
<comment type="cofactor">
    <cofactor evidence="1 7">
        <name>Mg(2+)</name>
        <dbReference type="ChEBI" id="CHEBI:18420"/>
    </cofactor>
</comment>
<evidence type="ECO:0000313" key="8">
    <source>
        <dbReference type="EMBL" id="HIS83434.1"/>
    </source>
</evidence>
<dbReference type="FunFam" id="3.40.50.1000:FF:000029">
    <property type="entry name" value="3-deoxy-D-manno-octulosonate 8-phosphate phosphatase KdsC"/>
    <property type="match status" value="1"/>
</dbReference>
<feature type="binding site" evidence="7">
    <location>
        <position position="110"/>
    </location>
    <ligand>
        <name>Mg(2+)</name>
        <dbReference type="ChEBI" id="CHEBI:18420"/>
    </ligand>
</feature>
<evidence type="ECO:0000256" key="1">
    <source>
        <dbReference type="ARBA" id="ARBA00001946"/>
    </source>
</evidence>
<dbReference type="SUPFAM" id="SSF56784">
    <property type="entry name" value="HAD-like"/>
    <property type="match status" value="1"/>
</dbReference>
<comment type="caution">
    <text evidence="8">The sequence shown here is derived from an EMBL/GenBank/DDBJ whole genome shotgun (WGS) entry which is preliminary data.</text>
</comment>
<dbReference type="InterPro" id="IPR010023">
    <property type="entry name" value="KdsC_fam"/>
</dbReference>
<proteinExistence type="inferred from homology"/>
<dbReference type="InterPro" id="IPR036412">
    <property type="entry name" value="HAD-like_sf"/>
</dbReference>
<keyword evidence="6 7" id="KW-0460">Magnesium</keyword>
<dbReference type="Pfam" id="PF08282">
    <property type="entry name" value="Hydrolase_3"/>
    <property type="match status" value="1"/>
</dbReference>
<dbReference type="GO" id="GO:0016788">
    <property type="term" value="F:hydrolase activity, acting on ester bonds"/>
    <property type="evidence" value="ECO:0007669"/>
    <property type="project" value="InterPro"/>
</dbReference>
<feature type="binding site" evidence="7">
    <location>
        <position position="19"/>
    </location>
    <ligand>
        <name>substrate</name>
    </ligand>
</feature>
<dbReference type="SFLD" id="SFLDG01136">
    <property type="entry name" value="C1.6:_Phosphoserine_Phosphatas"/>
    <property type="match status" value="1"/>
</dbReference>
<dbReference type="NCBIfam" id="TIGR01662">
    <property type="entry name" value="HAD-SF-IIIA"/>
    <property type="match status" value="1"/>
</dbReference>
<organism evidence="8 9">
    <name type="scientific">Candidatus Scatenecus faecavium</name>
    <dbReference type="NCBI Taxonomy" id="2840915"/>
    <lineage>
        <taxon>Bacteria</taxon>
        <taxon>Candidatus Scatenecus</taxon>
    </lineage>
</organism>
<evidence type="ECO:0000256" key="4">
    <source>
        <dbReference type="ARBA" id="ARBA00022723"/>
    </source>
</evidence>
<dbReference type="PANTHER" id="PTHR21485:SF3">
    <property type="entry name" value="N-ACYLNEURAMINATE CYTIDYLYLTRANSFERASE"/>
    <property type="match status" value="1"/>
</dbReference>
<dbReference type="AlphaFoldDB" id="A0A9D1FXB5"/>
<keyword evidence="5 8" id="KW-0378">Hydrolase</keyword>
<reference evidence="8" key="1">
    <citation type="submission" date="2020-10" db="EMBL/GenBank/DDBJ databases">
        <authorList>
            <person name="Gilroy R."/>
        </authorList>
    </citation>
    <scope>NUCLEOTIDE SEQUENCE</scope>
    <source>
        <strain evidence="8">CHK152-2994</strain>
    </source>
</reference>